<reference evidence="2" key="1">
    <citation type="submission" date="2021-03" db="EMBL/GenBank/DDBJ databases">
        <title>Draft genome sequence of rust myrtle Austropuccinia psidii MF-1, a brazilian biotype.</title>
        <authorList>
            <person name="Quecine M.C."/>
            <person name="Pachon D.M.R."/>
            <person name="Bonatelli M.L."/>
            <person name="Correr F.H."/>
            <person name="Franceschini L.M."/>
            <person name="Leite T.F."/>
            <person name="Margarido G.R.A."/>
            <person name="Almeida C.A."/>
            <person name="Ferrarezi J.A."/>
            <person name="Labate C.A."/>
        </authorList>
    </citation>
    <scope>NUCLEOTIDE SEQUENCE</scope>
    <source>
        <strain evidence="2">MF-1</strain>
    </source>
</reference>
<keyword evidence="3" id="KW-1185">Reference proteome</keyword>
<dbReference type="Proteomes" id="UP000765509">
    <property type="component" value="Unassembled WGS sequence"/>
</dbReference>
<feature type="region of interest" description="Disordered" evidence="1">
    <location>
        <begin position="123"/>
        <end position="185"/>
    </location>
</feature>
<dbReference type="EMBL" id="AVOT02133049">
    <property type="protein sequence ID" value="MBW0589132.1"/>
    <property type="molecule type" value="Genomic_DNA"/>
</dbReference>
<evidence type="ECO:0000313" key="3">
    <source>
        <dbReference type="Proteomes" id="UP000765509"/>
    </source>
</evidence>
<name>A0A9Q3QAW7_9BASI</name>
<comment type="caution">
    <text evidence="2">The sequence shown here is derived from an EMBL/GenBank/DDBJ whole genome shotgun (WGS) entry which is preliminary data.</text>
</comment>
<accession>A0A9Q3QAW7</accession>
<evidence type="ECO:0000256" key="1">
    <source>
        <dbReference type="SAM" id="MobiDB-lite"/>
    </source>
</evidence>
<sequence length="203" mass="22980">MSSPQLRQWVRNCIWRLFEMSELAVVHYMIKTATTCSLHRTLFPSITQVHLSPSREAVYFVNELVNCVPHPSSSSSLALNKAAKQGVIECNRKKAEMDTTATHKPRLGFLVHDSLEEGKVEIDGVQQEKGTFSNKAEDSKDGWQSDQQERAAKRRGLEESNSNLEDLDKPESPEDEAGTLKKVWQQDAKYADESVAMQETSRR</sequence>
<gene>
    <name evidence="2" type="ORF">O181_128847</name>
</gene>
<dbReference type="AlphaFoldDB" id="A0A9Q3QAW7"/>
<organism evidence="2 3">
    <name type="scientific">Austropuccinia psidii MF-1</name>
    <dbReference type="NCBI Taxonomy" id="1389203"/>
    <lineage>
        <taxon>Eukaryota</taxon>
        <taxon>Fungi</taxon>
        <taxon>Dikarya</taxon>
        <taxon>Basidiomycota</taxon>
        <taxon>Pucciniomycotina</taxon>
        <taxon>Pucciniomycetes</taxon>
        <taxon>Pucciniales</taxon>
        <taxon>Sphaerophragmiaceae</taxon>
        <taxon>Austropuccinia</taxon>
    </lineage>
</organism>
<proteinExistence type="predicted"/>
<feature type="compositionally biased region" description="Basic and acidic residues" evidence="1">
    <location>
        <begin position="135"/>
        <end position="158"/>
    </location>
</feature>
<protein>
    <submittedName>
        <fullName evidence="2">Uncharacterized protein</fullName>
    </submittedName>
</protein>
<evidence type="ECO:0000313" key="2">
    <source>
        <dbReference type="EMBL" id="MBW0589132.1"/>
    </source>
</evidence>